<dbReference type="RefSeq" id="WP_070787817.1">
    <property type="nucleotide sequence ID" value="NZ_CP075561.1"/>
</dbReference>
<dbReference type="CDD" id="cd16914">
    <property type="entry name" value="EcfT"/>
    <property type="match status" value="1"/>
</dbReference>
<keyword evidence="4 5" id="KW-0472">Membrane</keyword>
<evidence type="ECO:0000313" key="6">
    <source>
        <dbReference type="EMBL" id="OFI46684.1"/>
    </source>
</evidence>
<dbReference type="PANTHER" id="PTHR33514">
    <property type="entry name" value="PROTEIN ABCI12, CHLOROPLASTIC"/>
    <property type="match status" value="1"/>
</dbReference>
<dbReference type="Proteomes" id="UP000177273">
    <property type="component" value="Unassembled WGS sequence"/>
</dbReference>
<organism evidence="6 7">
    <name type="scientific">Floricoccus penangensis</name>
    <dbReference type="NCBI Taxonomy" id="1859475"/>
    <lineage>
        <taxon>Bacteria</taxon>
        <taxon>Bacillati</taxon>
        <taxon>Bacillota</taxon>
        <taxon>Bacilli</taxon>
        <taxon>Lactobacillales</taxon>
        <taxon>Streptococcaceae</taxon>
        <taxon>Floricoccus</taxon>
    </lineage>
</organism>
<reference evidence="7" key="1">
    <citation type="submission" date="2016-09" db="EMBL/GenBank/DDBJ databases">
        <title>Draft genome sequence of a novel species of the family Streptococcaceae isolated from flowers.</title>
        <authorList>
            <person name="Chuah L.-O."/>
            <person name="Yap K.-P."/>
            <person name="Thong K.L."/>
            <person name="Liong M.T."/>
            <person name="Ahmad R."/>
            <person name="Rusul G."/>
        </authorList>
    </citation>
    <scope>NUCLEOTIDE SEQUENCE [LARGE SCALE GENOMIC DNA]</scope>
    <source>
        <strain evidence="7">HibF3</strain>
    </source>
</reference>
<dbReference type="EMBL" id="MKIQ01000027">
    <property type="protein sequence ID" value="OFI46684.1"/>
    <property type="molecule type" value="Genomic_DNA"/>
</dbReference>
<keyword evidence="7" id="KW-1185">Reference proteome</keyword>
<feature type="transmembrane region" description="Helical" evidence="5">
    <location>
        <begin position="111"/>
        <end position="133"/>
    </location>
</feature>
<evidence type="ECO:0000256" key="3">
    <source>
        <dbReference type="ARBA" id="ARBA00022989"/>
    </source>
</evidence>
<name>A0A9Q5JGI9_9LACT</name>
<dbReference type="GO" id="GO:0005886">
    <property type="term" value="C:plasma membrane"/>
    <property type="evidence" value="ECO:0007669"/>
    <property type="project" value="TreeGrafter"/>
</dbReference>
<evidence type="ECO:0000256" key="5">
    <source>
        <dbReference type="SAM" id="Phobius"/>
    </source>
</evidence>
<keyword evidence="2 5" id="KW-0812">Transmembrane</keyword>
<dbReference type="PANTHER" id="PTHR33514:SF1">
    <property type="entry name" value="ABC TRANSPORTER PERMEASE"/>
    <property type="match status" value="1"/>
</dbReference>
<evidence type="ECO:0000313" key="7">
    <source>
        <dbReference type="Proteomes" id="UP000177273"/>
    </source>
</evidence>
<evidence type="ECO:0000256" key="1">
    <source>
        <dbReference type="ARBA" id="ARBA00004141"/>
    </source>
</evidence>
<gene>
    <name evidence="6" type="ORF">BG262_02470</name>
</gene>
<feature type="transmembrane region" description="Helical" evidence="5">
    <location>
        <begin position="244"/>
        <end position="263"/>
    </location>
</feature>
<accession>A0A9Q5JGI9</accession>
<dbReference type="AlphaFoldDB" id="A0A9Q5JGI9"/>
<sequence>MNDSSQIIGYKPGNTFIYKINATAKMLFFILVTVACMISYDTRFLVAISIFSLVLFKISDIKWKQISFVMKFIVVFSLLNLLVVFLFDPSYGVRLYGSKTVIFGFLTWEELFYLFNLALKYFCTVPLALLFLLTTNPSQFASSLNSLGVSYRISYAVSLALRYIPDVQNDFNNIKISQQARGIDLSSKGNLITRIKKNVQLILPLIFSSLERIEKVSTAMELRRFGSRKKRTWYSYKPFKRNDYLVLALAISIVLITISLFWVNNGRFYNPFI</sequence>
<evidence type="ECO:0000256" key="2">
    <source>
        <dbReference type="ARBA" id="ARBA00022692"/>
    </source>
</evidence>
<dbReference type="Pfam" id="PF02361">
    <property type="entry name" value="CbiQ"/>
    <property type="match status" value="1"/>
</dbReference>
<evidence type="ECO:0000256" key="4">
    <source>
        <dbReference type="ARBA" id="ARBA00023136"/>
    </source>
</evidence>
<dbReference type="OrthoDB" id="8635523at2"/>
<comment type="subcellular location">
    <subcellularLocation>
        <location evidence="1">Membrane</location>
        <topology evidence="1">Multi-pass membrane protein</topology>
    </subcellularLocation>
</comment>
<feature type="transmembrane region" description="Helical" evidence="5">
    <location>
        <begin position="68"/>
        <end position="87"/>
    </location>
</feature>
<evidence type="ECO:0008006" key="8">
    <source>
        <dbReference type="Google" id="ProtNLM"/>
    </source>
</evidence>
<dbReference type="InterPro" id="IPR003339">
    <property type="entry name" value="ABC/ECF_trnsptr_transmembrane"/>
</dbReference>
<keyword evidence="3 5" id="KW-1133">Transmembrane helix</keyword>
<feature type="transmembrane region" description="Helical" evidence="5">
    <location>
        <begin position="26"/>
        <end position="56"/>
    </location>
</feature>
<comment type="caution">
    <text evidence="6">The sequence shown here is derived from an EMBL/GenBank/DDBJ whole genome shotgun (WGS) entry which is preliminary data.</text>
</comment>
<protein>
    <recommendedName>
        <fullName evidence="8">Cobalt ABC transporter permease</fullName>
    </recommendedName>
</protein>
<proteinExistence type="predicted"/>